<reference evidence="2 3" key="1">
    <citation type="submission" date="2021-12" db="EMBL/GenBank/DDBJ databases">
        <title>Discovery of the Pendulisporaceae a myxobacterial family with distinct sporulation behavior and unique specialized metabolism.</title>
        <authorList>
            <person name="Garcia R."/>
            <person name="Popoff A."/>
            <person name="Bader C.D."/>
            <person name="Loehr J."/>
            <person name="Walesch S."/>
            <person name="Walt C."/>
            <person name="Boldt J."/>
            <person name="Bunk B."/>
            <person name="Haeckl F.J.F.P.J."/>
            <person name="Gunesch A.P."/>
            <person name="Birkelbach J."/>
            <person name="Nuebel U."/>
            <person name="Pietschmann T."/>
            <person name="Bach T."/>
            <person name="Mueller R."/>
        </authorList>
    </citation>
    <scope>NUCLEOTIDE SEQUENCE [LARGE SCALE GENOMIC DNA]</scope>
    <source>
        <strain evidence="2 3">MSr12523</strain>
    </source>
</reference>
<feature type="compositionally biased region" description="Low complexity" evidence="1">
    <location>
        <begin position="69"/>
        <end position="78"/>
    </location>
</feature>
<accession>A0ABZ2JYC0</accession>
<name>A0ABZ2JYC0_9BACT</name>
<dbReference type="PROSITE" id="PS51257">
    <property type="entry name" value="PROKAR_LIPOPROTEIN"/>
    <property type="match status" value="1"/>
</dbReference>
<keyword evidence="3" id="KW-1185">Reference proteome</keyword>
<organism evidence="2 3">
    <name type="scientific">Pendulispora brunnea</name>
    <dbReference type="NCBI Taxonomy" id="2905690"/>
    <lineage>
        <taxon>Bacteria</taxon>
        <taxon>Pseudomonadati</taxon>
        <taxon>Myxococcota</taxon>
        <taxon>Myxococcia</taxon>
        <taxon>Myxococcales</taxon>
        <taxon>Sorangiineae</taxon>
        <taxon>Pendulisporaceae</taxon>
        <taxon>Pendulispora</taxon>
    </lineage>
</organism>
<gene>
    <name evidence="2" type="ORF">LZC95_33440</name>
</gene>
<feature type="region of interest" description="Disordered" evidence="1">
    <location>
        <begin position="69"/>
        <end position="101"/>
    </location>
</feature>
<protein>
    <submittedName>
        <fullName evidence="2">Uncharacterized protein</fullName>
    </submittedName>
</protein>
<dbReference type="Proteomes" id="UP001379533">
    <property type="component" value="Chromosome"/>
</dbReference>
<evidence type="ECO:0000313" key="3">
    <source>
        <dbReference type="Proteomes" id="UP001379533"/>
    </source>
</evidence>
<dbReference type="RefSeq" id="WP_394841967.1">
    <property type="nucleotide sequence ID" value="NZ_CP089982.1"/>
</dbReference>
<proteinExistence type="predicted"/>
<evidence type="ECO:0000256" key="1">
    <source>
        <dbReference type="SAM" id="MobiDB-lite"/>
    </source>
</evidence>
<dbReference type="EMBL" id="CP089982">
    <property type="protein sequence ID" value="WXA91347.1"/>
    <property type="molecule type" value="Genomic_DNA"/>
</dbReference>
<sequence>MMRSWIWAALALALGGCDRTHMSPHFGEANREAFQAQVIDLDAGNQVKPNPPLDPEEAATIARSLSKSLAPPSAAGAGNRDPVLVVTPPQATGTPAQEPPR</sequence>
<evidence type="ECO:0000313" key="2">
    <source>
        <dbReference type="EMBL" id="WXA91347.1"/>
    </source>
</evidence>